<dbReference type="Gramene" id="OIT28816">
    <property type="protein sequence ID" value="OIT28816"/>
    <property type="gene ID" value="A4A49_19092"/>
</dbReference>
<dbReference type="Proteomes" id="UP000187609">
    <property type="component" value="Unassembled WGS sequence"/>
</dbReference>
<protein>
    <submittedName>
        <fullName evidence="7">Uncharacterized protein</fullName>
    </submittedName>
</protein>
<organism evidence="7 8">
    <name type="scientific">Nicotiana attenuata</name>
    <name type="common">Coyote tobacco</name>
    <dbReference type="NCBI Taxonomy" id="49451"/>
    <lineage>
        <taxon>Eukaryota</taxon>
        <taxon>Viridiplantae</taxon>
        <taxon>Streptophyta</taxon>
        <taxon>Embryophyta</taxon>
        <taxon>Tracheophyta</taxon>
        <taxon>Spermatophyta</taxon>
        <taxon>Magnoliopsida</taxon>
        <taxon>eudicotyledons</taxon>
        <taxon>Gunneridae</taxon>
        <taxon>Pentapetalae</taxon>
        <taxon>asterids</taxon>
        <taxon>lamiids</taxon>
        <taxon>Solanales</taxon>
        <taxon>Solanaceae</taxon>
        <taxon>Nicotianoideae</taxon>
        <taxon>Nicotianeae</taxon>
        <taxon>Nicotiana</taxon>
    </lineage>
</organism>
<dbReference type="PANTHER" id="PTHR34359">
    <property type="entry name" value="CLAVATA3/ESR (CLE)-RELATED PROTEIN 10"/>
    <property type="match status" value="1"/>
</dbReference>
<keyword evidence="3" id="KW-0221">Differentiation</keyword>
<keyword evidence="6" id="KW-1133">Transmembrane helix</keyword>
<evidence type="ECO:0000313" key="8">
    <source>
        <dbReference type="Proteomes" id="UP000187609"/>
    </source>
</evidence>
<keyword evidence="6" id="KW-0812">Transmembrane</keyword>
<gene>
    <name evidence="7" type="ORF">A4A49_19092</name>
</gene>
<accession>A0A314KHK2</accession>
<name>A0A314KHK2_NICAT</name>
<dbReference type="GO" id="GO:0030154">
    <property type="term" value="P:cell differentiation"/>
    <property type="evidence" value="ECO:0007669"/>
    <property type="project" value="UniProtKB-KW"/>
</dbReference>
<evidence type="ECO:0000256" key="5">
    <source>
        <dbReference type="SAM" id="MobiDB-lite"/>
    </source>
</evidence>
<dbReference type="EMBL" id="MJEQ01001946">
    <property type="protein sequence ID" value="OIT28816.1"/>
    <property type="molecule type" value="Genomic_DNA"/>
</dbReference>
<reference evidence="7" key="1">
    <citation type="submission" date="2016-11" db="EMBL/GenBank/DDBJ databases">
        <title>The genome of Nicotiana attenuata.</title>
        <authorList>
            <person name="Xu S."/>
            <person name="Brockmoeller T."/>
            <person name="Gaquerel E."/>
            <person name="Navarro A."/>
            <person name="Kuhl H."/>
            <person name="Gase K."/>
            <person name="Ling Z."/>
            <person name="Zhou W."/>
            <person name="Kreitzer C."/>
            <person name="Stanke M."/>
            <person name="Tang H."/>
            <person name="Lyons E."/>
            <person name="Pandey P."/>
            <person name="Pandey S.P."/>
            <person name="Timmermann B."/>
            <person name="Baldwin I.T."/>
        </authorList>
    </citation>
    <scope>NUCLEOTIDE SEQUENCE [LARGE SCALE GENOMIC DNA]</scope>
    <source>
        <strain evidence="7">UT</strain>
    </source>
</reference>
<dbReference type="PANTHER" id="PTHR34359:SF5">
    <property type="entry name" value="CLAVATA3_ESR (CLE)-RELATED PROTEIN 9"/>
    <property type="match status" value="1"/>
</dbReference>
<keyword evidence="8" id="KW-1185">Reference proteome</keyword>
<evidence type="ECO:0000256" key="2">
    <source>
        <dbReference type="ARBA" id="ARBA00022473"/>
    </source>
</evidence>
<evidence type="ECO:0000256" key="3">
    <source>
        <dbReference type="ARBA" id="ARBA00022782"/>
    </source>
</evidence>
<keyword evidence="6" id="KW-0472">Membrane</keyword>
<dbReference type="STRING" id="49451.A0A314KHK2"/>
<sequence>MLAIRLGTNYILPALFSFQNEQFRNILLTKYDEIAMKPAPFSSSSRMAYKCIFLAYLILFPFSIMALPQTQKFPIAHLTKKHDQDHLHSCNTDQKNGHSAAVICYQLQRIRHCPPFSPPPSPPSPPSSSSLEEIDPRYGVEKRLVPSGPNPLHN</sequence>
<feature type="transmembrane region" description="Helical" evidence="6">
    <location>
        <begin position="47"/>
        <end position="67"/>
    </location>
</feature>
<feature type="compositionally biased region" description="Pro residues" evidence="5">
    <location>
        <begin position="115"/>
        <end position="126"/>
    </location>
</feature>
<evidence type="ECO:0000313" key="7">
    <source>
        <dbReference type="EMBL" id="OIT28816.1"/>
    </source>
</evidence>
<dbReference type="AlphaFoldDB" id="A0A314KHK2"/>
<dbReference type="InterPro" id="IPR039618">
    <property type="entry name" value="CLE9-13"/>
</dbReference>
<comment type="caution">
    <text evidence="7">The sequence shown here is derived from an EMBL/GenBank/DDBJ whole genome shotgun (WGS) entry which is preliminary data.</text>
</comment>
<feature type="region of interest" description="Disordered" evidence="5">
    <location>
        <begin position="115"/>
        <end position="154"/>
    </location>
</feature>
<keyword evidence="2" id="KW-0217">Developmental protein</keyword>
<evidence type="ECO:0000256" key="6">
    <source>
        <dbReference type="SAM" id="Phobius"/>
    </source>
</evidence>
<evidence type="ECO:0000256" key="1">
    <source>
        <dbReference type="ARBA" id="ARBA00005416"/>
    </source>
</evidence>
<feature type="compositionally biased region" description="Basic and acidic residues" evidence="5">
    <location>
        <begin position="134"/>
        <end position="144"/>
    </location>
</feature>
<proteinExistence type="inferred from homology"/>
<comment type="similarity">
    <text evidence="1">Belongs to the CLV3/ESR signal peptide family.</text>
</comment>
<evidence type="ECO:0000256" key="4">
    <source>
        <dbReference type="ARBA" id="ARBA00023278"/>
    </source>
</evidence>
<keyword evidence="4" id="KW-0379">Hydroxylation</keyword>